<evidence type="ECO:0000313" key="2">
    <source>
        <dbReference type="EMBL" id="AGH42624.1"/>
    </source>
</evidence>
<reference evidence="2 3" key="1">
    <citation type="journal article" date="2013" name="Genome Announc.">
        <title>Complete Genome Sequence of Glaciecola psychrophila Strain 170T.</title>
        <authorList>
            <person name="Yin J."/>
            <person name="Chen J."/>
            <person name="Liu G."/>
            <person name="Yu Y."/>
            <person name="Song L."/>
            <person name="Wang X."/>
            <person name="Qu X."/>
        </authorList>
    </citation>
    <scope>NUCLEOTIDE SEQUENCE [LARGE SCALE GENOMIC DNA]</scope>
    <source>
        <strain evidence="2 3">170</strain>
    </source>
</reference>
<keyword evidence="3" id="KW-1185">Reference proteome</keyword>
<gene>
    <name evidence="2" type="ORF">C427_0514</name>
</gene>
<dbReference type="eggNOG" id="ENOG50330HR">
    <property type="taxonomic scope" value="Bacteria"/>
</dbReference>
<protein>
    <recommendedName>
        <fullName evidence="4">DUF3718 domain-containing protein</fullName>
    </recommendedName>
</protein>
<accession>K7AUK9</accession>
<dbReference type="OrthoDB" id="6386273at2"/>
<sequence length="107" mass="11623">MKKLIALSAISIAFFALNASAKLGSQVNVQYAGDLGYKNFCEAVVKDDVNMLKRSVRNKVGLVASNSQAVLKKLIASDGMECNGIDLVSFSEQRKASRVYQYLSNAK</sequence>
<evidence type="ECO:0008006" key="4">
    <source>
        <dbReference type="Google" id="ProtNLM"/>
    </source>
</evidence>
<dbReference type="AlphaFoldDB" id="K7AUK9"/>
<evidence type="ECO:0000313" key="3">
    <source>
        <dbReference type="Proteomes" id="UP000011864"/>
    </source>
</evidence>
<organism evidence="2 3">
    <name type="scientific">Paraglaciecola psychrophila 170</name>
    <dbReference type="NCBI Taxonomy" id="1129794"/>
    <lineage>
        <taxon>Bacteria</taxon>
        <taxon>Pseudomonadati</taxon>
        <taxon>Pseudomonadota</taxon>
        <taxon>Gammaproteobacteria</taxon>
        <taxon>Alteromonadales</taxon>
        <taxon>Alteromonadaceae</taxon>
        <taxon>Paraglaciecola</taxon>
    </lineage>
</organism>
<dbReference type="EMBL" id="CP003837">
    <property type="protein sequence ID" value="AGH42624.1"/>
    <property type="molecule type" value="Genomic_DNA"/>
</dbReference>
<evidence type="ECO:0000256" key="1">
    <source>
        <dbReference type="SAM" id="SignalP"/>
    </source>
</evidence>
<dbReference type="RefSeq" id="WP_007640375.1">
    <property type="nucleotide sequence ID" value="NC_020514.1"/>
</dbReference>
<dbReference type="HOGENOM" id="CLU_175534_0_0_6"/>
<feature type="signal peptide" evidence="1">
    <location>
        <begin position="1"/>
        <end position="21"/>
    </location>
</feature>
<feature type="chain" id="PRO_5003899249" description="DUF3718 domain-containing protein" evidence="1">
    <location>
        <begin position="22"/>
        <end position="107"/>
    </location>
</feature>
<name>K7AUK9_9ALTE</name>
<proteinExistence type="predicted"/>
<dbReference type="PATRIC" id="fig|1129794.4.peg.509"/>
<dbReference type="Proteomes" id="UP000011864">
    <property type="component" value="Chromosome"/>
</dbReference>
<dbReference type="KEGG" id="gps:C427_0514"/>
<keyword evidence="1" id="KW-0732">Signal</keyword>